<dbReference type="EMBL" id="BARS01009043">
    <property type="protein sequence ID" value="GAF69160.1"/>
    <property type="molecule type" value="Genomic_DNA"/>
</dbReference>
<feature type="non-terminal residue" evidence="2">
    <location>
        <position position="96"/>
    </location>
</feature>
<reference evidence="2" key="1">
    <citation type="journal article" date="2014" name="Front. Microbiol.">
        <title>High frequency of phylogenetically diverse reductive dehalogenase-homologous genes in deep subseafloor sedimentary metagenomes.</title>
        <authorList>
            <person name="Kawai M."/>
            <person name="Futagami T."/>
            <person name="Toyoda A."/>
            <person name="Takaki Y."/>
            <person name="Nishi S."/>
            <person name="Hori S."/>
            <person name="Arai W."/>
            <person name="Tsubouchi T."/>
            <person name="Morono Y."/>
            <person name="Uchiyama I."/>
            <person name="Ito T."/>
            <person name="Fujiyama A."/>
            <person name="Inagaki F."/>
            <person name="Takami H."/>
        </authorList>
    </citation>
    <scope>NUCLEOTIDE SEQUENCE</scope>
    <source>
        <strain evidence="2">Expedition CK06-06</strain>
    </source>
</reference>
<dbReference type="Gene3D" id="3.10.180.10">
    <property type="entry name" value="2,3-Dihydroxybiphenyl 1,2-Dioxygenase, domain 1"/>
    <property type="match status" value="1"/>
</dbReference>
<proteinExistence type="predicted"/>
<dbReference type="AlphaFoldDB" id="X0SZB9"/>
<gene>
    <name evidence="2" type="ORF">S01H1_17101</name>
</gene>
<dbReference type="PANTHER" id="PTHR33993:SF2">
    <property type="entry name" value="VOC DOMAIN-CONTAINING PROTEIN"/>
    <property type="match status" value="1"/>
</dbReference>
<sequence>MPHPICHFEIPVDELERAKKFYQDIFGWQITDTGQGGYHLIQTGEGELGGGMMKRVVPEQRPVLYALVESVDEYSKKVQEAGGTIVVPKMAVPTMG</sequence>
<dbReference type="SUPFAM" id="SSF54593">
    <property type="entry name" value="Glyoxalase/Bleomycin resistance protein/Dihydroxybiphenyl dioxygenase"/>
    <property type="match status" value="1"/>
</dbReference>
<evidence type="ECO:0000313" key="2">
    <source>
        <dbReference type="EMBL" id="GAF69160.1"/>
    </source>
</evidence>
<dbReference type="InterPro" id="IPR053863">
    <property type="entry name" value="Glyoxy/Ble-like_N"/>
</dbReference>
<dbReference type="PANTHER" id="PTHR33993">
    <property type="entry name" value="GLYOXALASE-RELATED"/>
    <property type="match status" value="1"/>
</dbReference>
<evidence type="ECO:0000259" key="1">
    <source>
        <dbReference type="Pfam" id="PF22677"/>
    </source>
</evidence>
<organism evidence="2">
    <name type="scientific">marine sediment metagenome</name>
    <dbReference type="NCBI Taxonomy" id="412755"/>
    <lineage>
        <taxon>unclassified sequences</taxon>
        <taxon>metagenomes</taxon>
        <taxon>ecological metagenomes</taxon>
    </lineage>
</organism>
<dbReference type="Pfam" id="PF22677">
    <property type="entry name" value="Ble-like_N"/>
    <property type="match status" value="1"/>
</dbReference>
<comment type="caution">
    <text evidence="2">The sequence shown here is derived from an EMBL/GenBank/DDBJ whole genome shotgun (WGS) entry which is preliminary data.</text>
</comment>
<protein>
    <recommendedName>
        <fullName evidence="1">Glyoxalase/Bleomycin resistance-like N-terminal domain-containing protein</fullName>
    </recommendedName>
</protein>
<dbReference type="InterPro" id="IPR052164">
    <property type="entry name" value="Anthracycline_SecMetBiosynth"/>
</dbReference>
<accession>X0SZB9</accession>
<feature type="domain" description="Glyoxalase/Bleomycin resistance-like N-terminal" evidence="1">
    <location>
        <begin position="5"/>
        <end position="44"/>
    </location>
</feature>
<dbReference type="InterPro" id="IPR029068">
    <property type="entry name" value="Glyas_Bleomycin-R_OHBP_Dase"/>
</dbReference>
<name>X0SZB9_9ZZZZ</name>